<accession>A0A1H2JQH1</accession>
<keyword evidence="4" id="KW-1185">Reference proteome</keyword>
<sequence length="1091" mass="120540">MNTHADQTQENKSQAVSAVNSQMQSGGKSTFQFFDNRPEAVAKRKLQEMANNSPIAMQLKAFQDMANDSPQAKQVAQLQAMSDNHSAQQQPIQKKANKTGLPDNLKTGMENLSGMSLDDVKVHRNSDKPVQLQAHAYAQGTDIHLEPGQEKHLPHEAWHVVQQKQGRVKPTKQLKSKVNINDDAGLEKEADIMGAKSLQMKVNADSIPTCNSQSTTANTVQRVTYNEAKTAVGATMEANLAAWVKAKSGSDVEGEWDTFLEHMTGGDVKGRLNDYNNQGGLTEAVSSYKDYNALKVMTLSAMHYYAEEQVDWHASDSISATERKTVREMLMFGRAGNLGPCGGMTIENLKAQADIVGDESEFFEKIGIYSRSVSQSTPIKIARTSDVDKAIKIGSNLKKLNDSFGATILKGAMPETEFNLIIQVDKTDDLVDYYTNVNPTPLFQSKNGRDFRGYTQMQVLDNADPKTYDAGDLSIAIRNYHRFTKATLDKLRANYADTSKAKPLTLILHTAIDHNGAFVRDPKLEAVVTNGNIHAIMIEGKETLDSVKSEIQPLAAKYGKNNKLDQVMIAGHGGAQSIELAGKLQNGGELNAKEELIEDSNAVDLVNDKAKAQELFDEILDNMDIKPTLGQRFGSIFGPDLPARQAHRRIMFNACLTNSNYIGDNLNQASVGDVRKAIRKYIENHANLVSFAESRAKAKDSNEVTVRGSNASHGRLDMLDAQDSLDLISASDPKLTAPKLEYAEHGTEPTGALRAVLECWASDKNSERDNLKAAMRRRIAKNSTDWRDRVIETLYDMIIRYAWEDGQIIKYMSLLAGEISHAQSETECKPRHFIYSKQLGVWTDALFKGMRAADHWSNRHYIPLVFYQIWIMIDKTVKPNKEFVDQLGTHFDCSTAEEFVDIPYIATKIPAMLASGGSDKGKLTLALLGVIKENQAACRKFLTDRLDDQDPPLSKDAFDPGDGVNALLNGLSTEDDILIKIGKKQAPVLDIGADIDLDRGPDTRTGNIKLEGDASNKHYIDSVTKKGKIKKDPNTKAYKKPDKGSGEAGELAKNAEVFIVGTNYDWWAIEYTYVGDRVGTAFIEKGDIELT</sequence>
<dbReference type="RefSeq" id="WP_217641252.1">
    <property type="nucleotide sequence ID" value="NZ_FNLL01000014.1"/>
</dbReference>
<feature type="region of interest" description="Disordered" evidence="1">
    <location>
        <begin position="78"/>
        <end position="103"/>
    </location>
</feature>
<feature type="region of interest" description="Disordered" evidence="1">
    <location>
        <begin position="1"/>
        <end position="32"/>
    </location>
</feature>
<organism evidence="3 4">
    <name type="scientific">Desulfobacula phenolica</name>
    <dbReference type="NCBI Taxonomy" id="90732"/>
    <lineage>
        <taxon>Bacteria</taxon>
        <taxon>Pseudomonadati</taxon>
        <taxon>Thermodesulfobacteriota</taxon>
        <taxon>Desulfobacteria</taxon>
        <taxon>Desulfobacterales</taxon>
        <taxon>Desulfobacteraceae</taxon>
        <taxon>Desulfobacula</taxon>
    </lineage>
</organism>
<feature type="compositionally biased region" description="Polar residues" evidence="1">
    <location>
        <begin position="78"/>
        <end position="92"/>
    </location>
</feature>
<evidence type="ECO:0000259" key="2">
    <source>
        <dbReference type="Pfam" id="PF13699"/>
    </source>
</evidence>
<feature type="domain" description="eCIS core" evidence="2">
    <location>
        <begin position="101"/>
        <end position="166"/>
    </location>
</feature>
<proteinExistence type="predicted"/>
<gene>
    <name evidence="3" type="ORF">SAMN04487931_11424</name>
</gene>
<dbReference type="Proteomes" id="UP000199608">
    <property type="component" value="Unassembled WGS sequence"/>
</dbReference>
<evidence type="ECO:0000313" key="4">
    <source>
        <dbReference type="Proteomes" id="UP000199608"/>
    </source>
</evidence>
<dbReference type="AlphaFoldDB" id="A0A1H2JQH1"/>
<dbReference type="InterPro" id="IPR025295">
    <property type="entry name" value="eCIS_core_dom"/>
</dbReference>
<protein>
    <recommendedName>
        <fullName evidence="2">eCIS core domain-containing protein</fullName>
    </recommendedName>
</protein>
<dbReference type="Pfam" id="PF13699">
    <property type="entry name" value="eCIS_core"/>
    <property type="match status" value="1"/>
</dbReference>
<evidence type="ECO:0000313" key="3">
    <source>
        <dbReference type="EMBL" id="SDU58396.1"/>
    </source>
</evidence>
<reference evidence="4" key="1">
    <citation type="submission" date="2016-10" db="EMBL/GenBank/DDBJ databases">
        <authorList>
            <person name="Varghese N."/>
            <person name="Submissions S."/>
        </authorList>
    </citation>
    <scope>NUCLEOTIDE SEQUENCE [LARGE SCALE GENOMIC DNA]</scope>
    <source>
        <strain evidence="4">DSM 3384</strain>
    </source>
</reference>
<name>A0A1H2JQH1_9BACT</name>
<evidence type="ECO:0000256" key="1">
    <source>
        <dbReference type="SAM" id="MobiDB-lite"/>
    </source>
</evidence>
<dbReference type="EMBL" id="FNLL01000014">
    <property type="protein sequence ID" value="SDU58396.1"/>
    <property type="molecule type" value="Genomic_DNA"/>
</dbReference>